<evidence type="ECO:0000313" key="3">
    <source>
        <dbReference type="Proteomes" id="UP001056610"/>
    </source>
</evidence>
<feature type="region of interest" description="Disordered" evidence="1">
    <location>
        <begin position="33"/>
        <end position="52"/>
    </location>
</feature>
<evidence type="ECO:0000313" key="2">
    <source>
        <dbReference type="EMBL" id="UQX09986.1"/>
    </source>
</evidence>
<dbReference type="RefSeq" id="WP_219070672.1">
    <property type="nucleotide sequence ID" value="NZ_CAJUXY010000103.1"/>
</dbReference>
<dbReference type="EMBL" id="CP097320">
    <property type="protein sequence ID" value="UQX09986.1"/>
    <property type="molecule type" value="Genomic_DNA"/>
</dbReference>
<reference evidence="2" key="1">
    <citation type="submission" date="2022-05" db="EMBL/GenBank/DDBJ databases">
        <title>A methanotrophic Mycobacterium dominates a cave microbial ecosystem.</title>
        <authorList>
            <person name="Van Spanning R.J.M."/>
            <person name="Guan Q."/>
            <person name="Melkonian C."/>
            <person name="Gallant J."/>
            <person name="Polerecky L."/>
            <person name="Flot J.-F."/>
            <person name="Brandt B.W."/>
            <person name="Braster M."/>
            <person name="Iturbe Espinoza P."/>
            <person name="Aerts J."/>
            <person name="Meima-Franke M."/>
            <person name="Piersma S.R."/>
            <person name="Bunduc C."/>
            <person name="Ummels R."/>
            <person name="Pain A."/>
            <person name="Fleming E.J."/>
            <person name="van der Wel N."/>
            <person name="Gherman V.D."/>
            <person name="Sarbu S.M."/>
            <person name="Bodelier P.L.E."/>
            <person name="Bitter W."/>
        </authorList>
    </citation>
    <scope>NUCLEOTIDE SEQUENCE</scope>
    <source>
        <strain evidence="2">Sulfur Cave</strain>
    </source>
</reference>
<organism evidence="2 3">
    <name type="scientific">Candidatus Mycobacterium methanotrophicum</name>
    <dbReference type="NCBI Taxonomy" id="2943498"/>
    <lineage>
        <taxon>Bacteria</taxon>
        <taxon>Bacillati</taxon>
        <taxon>Actinomycetota</taxon>
        <taxon>Actinomycetes</taxon>
        <taxon>Mycobacteriales</taxon>
        <taxon>Mycobacteriaceae</taxon>
        <taxon>Mycobacterium</taxon>
    </lineage>
</organism>
<gene>
    <name evidence="2" type="ORF">M5I08_17385</name>
</gene>
<accession>A0ABY4QHH2</accession>
<feature type="compositionally biased region" description="Low complexity" evidence="1">
    <location>
        <begin position="33"/>
        <end position="44"/>
    </location>
</feature>
<keyword evidence="3" id="KW-1185">Reference proteome</keyword>
<protein>
    <submittedName>
        <fullName evidence="2">Uncharacterized protein</fullName>
    </submittedName>
</protein>
<dbReference type="Proteomes" id="UP001056610">
    <property type="component" value="Chromosome"/>
</dbReference>
<name>A0ABY4QHH2_9MYCO</name>
<proteinExistence type="predicted"/>
<sequence>MGRAPEVKTLRRKLGELVAYRRGAALQGALAAAHAATGSPGHAPTASTTVDT</sequence>
<evidence type="ECO:0000256" key="1">
    <source>
        <dbReference type="SAM" id="MobiDB-lite"/>
    </source>
</evidence>